<evidence type="ECO:0000256" key="3">
    <source>
        <dbReference type="ARBA" id="ARBA00023163"/>
    </source>
</evidence>
<dbReference type="EMBL" id="JAVDQF010000001">
    <property type="protein sequence ID" value="MDR6270107.1"/>
    <property type="molecule type" value="Genomic_DNA"/>
</dbReference>
<dbReference type="InterPro" id="IPR009057">
    <property type="entry name" value="Homeodomain-like_sf"/>
</dbReference>
<dbReference type="Gene3D" id="2.60.120.10">
    <property type="entry name" value="Jelly Rolls"/>
    <property type="match status" value="1"/>
</dbReference>
<dbReference type="Pfam" id="PF12833">
    <property type="entry name" value="HTH_18"/>
    <property type="match status" value="1"/>
</dbReference>
<dbReference type="PRINTS" id="PR00032">
    <property type="entry name" value="HTHARAC"/>
</dbReference>
<comment type="caution">
    <text evidence="5">The sequence shown here is derived from an EMBL/GenBank/DDBJ whole genome shotgun (WGS) entry which is preliminary data.</text>
</comment>
<proteinExistence type="predicted"/>
<dbReference type="Proteomes" id="UP001185069">
    <property type="component" value="Unassembled WGS sequence"/>
</dbReference>
<dbReference type="CDD" id="cd06124">
    <property type="entry name" value="cupin_NimR-like_N"/>
    <property type="match status" value="1"/>
</dbReference>
<name>A0ABU1JFE7_9MICC</name>
<dbReference type="InterPro" id="IPR018060">
    <property type="entry name" value="HTH_AraC"/>
</dbReference>
<dbReference type="SMART" id="SM00342">
    <property type="entry name" value="HTH_ARAC"/>
    <property type="match status" value="1"/>
</dbReference>
<dbReference type="InterPro" id="IPR018062">
    <property type="entry name" value="HTH_AraC-typ_CS"/>
</dbReference>
<dbReference type="Pfam" id="PF07883">
    <property type="entry name" value="Cupin_2"/>
    <property type="match status" value="1"/>
</dbReference>
<keyword evidence="2" id="KW-0238">DNA-binding</keyword>
<feature type="domain" description="HTH araC/xylS-type" evidence="4">
    <location>
        <begin position="144"/>
        <end position="244"/>
    </location>
</feature>
<dbReference type="InterPro" id="IPR014710">
    <property type="entry name" value="RmlC-like_jellyroll"/>
</dbReference>
<evidence type="ECO:0000313" key="5">
    <source>
        <dbReference type="EMBL" id="MDR6270107.1"/>
    </source>
</evidence>
<keyword evidence="1" id="KW-0805">Transcription regulation</keyword>
<dbReference type="SUPFAM" id="SSF46689">
    <property type="entry name" value="Homeodomain-like"/>
    <property type="match status" value="1"/>
</dbReference>
<keyword evidence="6" id="KW-1185">Reference proteome</keyword>
<dbReference type="PANTHER" id="PTHR11019">
    <property type="entry name" value="HTH-TYPE TRANSCRIPTIONAL REGULATOR NIMR"/>
    <property type="match status" value="1"/>
</dbReference>
<dbReference type="SUPFAM" id="SSF51182">
    <property type="entry name" value="RmlC-like cupins"/>
    <property type="match status" value="1"/>
</dbReference>
<dbReference type="PROSITE" id="PS00041">
    <property type="entry name" value="HTH_ARAC_FAMILY_1"/>
    <property type="match status" value="1"/>
</dbReference>
<dbReference type="InterPro" id="IPR011051">
    <property type="entry name" value="RmlC_Cupin_sf"/>
</dbReference>
<sequence length="252" mass="27320">MHDFSQPVIALATFELEAGNKFDEHVHDVDQLAWVREGVLMVTVGSRHWMLPPSLALWIPAGTWHTTTSVRSGTMQGIYLNPRVSAVQWKEPTVVSVPTLLREMINYLGADLAEEPRKRAEALMPDLLQPVSTFTIELPMPSDSRAIAIAESLLANPADPRDLAAWGLTVGASTRTLSRIFADETGSGFGQWRTALRLRAALAHLAEGAAVSQVATRVGYSSTSAFIAAFRKIAGQTPGAYFAQLSPQPESA</sequence>
<gene>
    <name evidence="5" type="ORF">JOE69_002345</name>
</gene>
<dbReference type="InterPro" id="IPR013096">
    <property type="entry name" value="Cupin_2"/>
</dbReference>
<reference evidence="5 6" key="1">
    <citation type="submission" date="2023-07" db="EMBL/GenBank/DDBJ databases">
        <title>Sequencing the genomes of 1000 actinobacteria strains.</title>
        <authorList>
            <person name="Klenk H.-P."/>
        </authorList>
    </citation>
    <scope>NUCLEOTIDE SEQUENCE [LARGE SCALE GENOMIC DNA]</scope>
    <source>
        <strain evidence="5 6">DSM 14555</strain>
    </source>
</reference>
<evidence type="ECO:0000256" key="2">
    <source>
        <dbReference type="ARBA" id="ARBA00023125"/>
    </source>
</evidence>
<dbReference type="RefSeq" id="WP_309798944.1">
    <property type="nucleotide sequence ID" value="NZ_BAAAHY010000005.1"/>
</dbReference>
<keyword evidence="3" id="KW-0804">Transcription</keyword>
<evidence type="ECO:0000313" key="6">
    <source>
        <dbReference type="Proteomes" id="UP001185069"/>
    </source>
</evidence>
<protein>
    <submittedName>
        <fullName evidence="5">AraC-like DNA-binding protein</fullName>
    </submittedName>
</protein>
<dbReference type="InterPro" id="IPR020449">
    <property type="entry name" value="Tscrpt_reg_AraC-type_HTH"/>
</dbReference>
<evidence type="ECO:0000256" key="1">
    <source>
        <dbReference type="ARBA" id="ARBA00023015"/>
    </source>
</evidence>
<accession>A0ABU1JFE7</accession>
<organism evidence="5 6">
    <name type="scientific">Arthrobacter russicus</name>
    <dbReference type="NCBI Taxonomy" id="172040"/>
    <lineage>
        <taxon>Bacteria</taxon>
        <taxon>Bacillati</taxon>
        <taxon>Actinomycetota</taxon>
        <taxon>Actinomycetes</taxon>
        <taxon>Micrococcales</taxon>
        <taxon>Micrococcaceae</taxon>
        <taxon>Arthrobacter</taxon>
    </lineage>
</organism>
<dbReference type="PROSITE" id="PS01124">
    <property type="entry name" value="HTH_ARAC_FAMILY_2"/>
    <property type="match status" value="1"/>
</dbReference>
<evidence type="ECO:0000259" key="4">
    <source>
        <dbReference type="PROSITE" id="PS01124"/>
    </source>
</evidence>
<dbReference type="PANTHER" id="PTHR11019:SF199">
    <property type="entry name" value="HTH-TYPE TRANSCRIPTIONAL REGULATOR NIMR"/>
    <property type="match status" value="1"/>
</dbReference>
<dbReference type="Gene3D" id="1.10.10.60">
    <property type="entry name" value="Homeodomain-like"/>
    <property type="match status" value="1"/>
</dbReference>